<dbReference type="EMBL" id="JAHBMH010000067">
    <property type="protein sequence ID" value="KAK1934084.1"/>
    <property type="molecule type" value="Genomic_DNA"/>
</dbReference>
<organism evidence="3 4">
    <name type="scientific">Babesia divergens</name>
    <dbReference type="NCBI Taxonomy" id="32595"/>
    <lineage>
        <taxon>Eukaryota</taxon>
        <taxon>Sar</taxon>
        <taxon>Alveolata</taxon>
        <taxon>Apicomplexa</taxon>
        <taxon>Aconoidasida</taxon>
        <taxon>Piroplasmida</taxon>
        <taxon>Babesiidae</taxon>
        <taxon>Babesia</taxon>
    </lineage>
</organism>
<dbReference type="Proteomes" id="UP001195914">
    <property type="component" value="Unassembled WGS sequence"/>
</dbReference>
<comment type="caution">
    <text evidence="3">The sequence shown here is derived from an EMBL/GenBank/DDBJ whole genome shotgun (WGS) entry which is preliminary data.</text>
</comment>
<evidence type="ECO:0000313" key="4">
    <source>
        <dbReference type="Proteomes" id="UP001195914"/>
    </source>
</evidence>
<dbReference type="InterPro" id="IPR019734">
    <property type="entry name" value="TPR_rpt"/>
</dbReference>
<dbReference type="PANTHER" id="PTHR45994:SF1">
    <property type="entry name" value="FI21225P1"/>
    <property type="match status" value="1"/>
</dbReference>
<gene>
    <name evidence="3" type="ORF">X943_003809</name>
</gene>
<keyword evidence="2" id="KW-0963">Cytoplasm</keyword>
<evidence type="ECO:0000313" key="3">
    <source>
        <dbReference type="EMBL" id="KAK1934084.1"/>
    </source>
</evidence>
<reference evidence="3" key="1">
    <citation type="journal article" date="2014" name="Nucleic Acids Res.">
        <title>The evolutionary dynamics of variant antigen genes in Babesia reveal a history of genomic innovation underlying host-parasite interaction.</title>
        <authorList>
            <person name="Jackson A.P."/>
            <person name="Otto T.D."/>
            <person name="Darby A."/>
            <person name="Ramaprasad A."/>
            <person name="Xia D."/>
            <person name="Echaide I.E."/>
            <person name="Farber M."/>
            <person name="Gahlot S."/>
            <person name="Gamble J."/>
            <person name="Gupta D."/>
            <person name="Gupta Y."/>
            <person name="Jackson L."/>
            <person name="Malandrin L."/>
            <person name="Malas T.B."/>
            <person name="Moussa E."/>
            <person name="Nair M."/>
            <person name="Reid A.J."/>
            <person name="Sanders M."/>
            <person name="Sharma J."/>
            <person name="Tracey A."/>
            <person name="Quail M.A."/>
            <person name="Weir W."/>
            <person name="Wastling J.M."/>
            <person name="Hall N."/>
            <person name="Willadsen P."/>
            <person name="Lingelbach K."/>
            <person name="Shiels B."/>
            <person name="Tait A."/>
            <person name="Berriman M."/>
            <person name="Allred D.R."/>
            <person name="Pain A."/>
        </authorList>
    </citation>
    <scope>NUCLEOTIDE SEQUENCE</scope>
    <source>
        <strain evidence="3">1802A</strain>
    </source>
</reference>
<reference evidence="3" key="2">
    <citation type="submission" date="2021-05" db="EMBL/GenBank/DDBJ databases">
        <authorList>
            <person name="Pain A."/>
        </authorList>
    </citation>
    <scope>NUCLEOTIDE SEQUENCE</scope>
    <source>
        <strain evidence="3">1802A</strain>
    </source>
</reference>
<dbReference type="GO" id="GO:0051879">
    <property type="term" value="F:Hsp90 protein binding"/>
    <property type="evidence" value="ECO:0007669"/>
    <property type="project" value="TreeGrafter"/>
</dbReference>
<proteinExistence type="predicted"/>
<dbReference type="InterPro" id="IPR016024">
    <property type="entry name" value="ARM-type_fold"/>
</dbReference>
<keyword evidence="4" id="KW-1185">Reference proteome</keyword>
<protein>
    <submittedName>
        <fullName evidence="3">Uncharacterized protein</fullName>
    </submittedName>
</protein>
<dbReference type="Gene3D" id="1.25.10.10">
    <property type="entry name" value="Leucine-rich Repeat Variant"/>
    <property type="match status" value="1"/>
</dbReference>
<dbReference type="SUPFAM" id="SSF48452">
    <property type="entry name" value="TPR-like"/>
    <property type="match status" value="1"/>
</dbReference>
<comment type="subcellular location">
    <subcellularLocation>
        <location evidence="1">Cytoplasm</location>
    </subcellularLocation>
</comment>
<evidence type="ECO:0000256" key="2">
    <source>
        <dbReference type="ARBA" id="ARBA00022490"/>
    </source>
</evidence>
<dbReference type="AlphaFoldDB" id="A0AAD9G911"/>
<dbReference type="InterPro" id="IPR011989">
    <property type="entry name" value="ARM-like"/>
</dbReference>
<evidence type="ECO:0000256" key="1">
    <source>
        <dbReference type="ARBA" id="ARBA00004496"/>
    </source>
</evidence>
<accession>A0AAD9G911</accession>
<name>A0AAD9G911_BABDI</name>
<sequence>MGTNAPGQAASAGELLETKLKRIEQAKNDANQLYKAQCYMGAAEAYTQLASELLEVGVQPASVLQLVEAVKTHSIVEKRALDLLAMLLCNTALCYFSLNKIQETESLCTACLTADPYNYKAVYYLAQCALAEKRYTEALKYVERCQNIVDAKKLDKNTTHPHAALVKKISASMDATWSAVRGISTCDELITNIAAGTAITLNLQKLNCHSKAEVIKQQVLPKLVKIIKQKAEYSKHADIHSGIWSSIHQLLYKVEPKVEAEMVAQLKGALESHSIDILKYAKDILTTVEHNPSIAASLQPILVQLSKCCADLKTTQALETLLTMLEKCKYDMELDVLKSIWYYFINMWTGQTPVVDNHFTSLLNKMIVTLMVHLDLDAYGERRNHIEGCLTAIFLRRFGKYEIHEDTLAAIVTRVFNGYITSGDVVIAGKAISQVWYRGLRCLYASNRYMFKAYIISNGIMAPLLNNYLDICGYGAEHLELMLLVSEVMVLSMDFVECRQQILEADVKGASITEFVNNDAGCIKYLEGIRRRDPELKEYCKRQKFEFKDVAHTDMQAAFYHYKILLLSKLMVHSTTVKKRILEHIDLFYIVPRTMVALIKDGCKADALVDAMSYITLHEEAKTVDMIDFIYVQLRWAESSEQCKGLMMYMTCQTVANILRSRDDRHGYHKTTGKHEMWDENQMDLLRKAYDKLPDASKPASNGEYNEGNLSKANEIRESILTLNNDMARCLVSVAKRIAKQNAEESETHLYNVIQLRSNVNADALVLEALHYLTLHNVNKPLLQSAGVLRILIDTANNDMYKGTNAGRYISQSIAHMCIASNPQMLSYRDALDAVRPLVKLLSDDHELFQYEAALGLTNLLTIDDDVRTRVWSVNGWQALGNLLFSDNAKLKAACLEGWCNLAAGEDVVHGHFYKMLAQQMEAAEDPAKLITLDIHDISILLLFAGDVTDLRCVTASTGTLALLVRDLRIANFLPFFAKINNLFAVIDKLDNVDVLYRVLTALSCIMQGNVKNISPVNEAHVKTVKQRIQQSTRRNWTKFKTPALLDLAKEIMDCKVD</sequence>
<dbReference type="PANTHER" id="PTHR45994">
    <property type="entry name" value="FI21225P1"/>
    <property type="match status" value="1"/>
</dbReference>
<dbReference type="InterPro" id="IPR011990">
    <property type="entry name" value="TPR-like_helical_dom_sf"/>
</dbReference>
<dbReference type="GO" id="GO:0005737">
    <property type="term" value="C:cytoplasm"/>
    <property type="evidence" value="ECO:0007669"/>
    <property type="project" value="UniProtKB-SubCell"/>
</dbReference>
<dbReference type="Gene3D" id="1.25.40.10">
    <property type="entry name" value="Tetratricopeptide repeat domain"/>
    <property type="match status" value="1"/>
</dbReference>
<dbReference type="SUPFAM" id="SSF48371">
    <property type="entry name" value="ARM repeat"/>
    <property type="match status" value="1"/>
</dbReference>
<dbReference type="Pfam" id="PF14559">
    <property type="entry name" value="TPR_19"/>
    <property type="match status" value="1"/>
</dbReference>
<dbReference type="SMART" id="SM00028">
    <property type="entry name" value="TPR"/>
    <property type="match status" value="2"/>
</dbReference>